<dbReference type="GO" id="GO:0009246">
    <property type="term" value="P:enterobacterial common antigen biosynthetic process"/>
    <property type="evidence" value="ECO:0007669"/>
    <property type="project" value="TreeGrafter"/>
</dbReference>
<feature type="transmembrane region" description="Helical" evidence="7">
    <location>
        <begin position="240"/>
        <end position="257"/>
    </location>
</feature>
<dbReference type="RefSeq" id="WP_169489026.1">
    <property type="nucleotide sequence ID" value="NZ_JABBGJ010000037.1"/>
</dbReference>
<feature type="transmembrane region" description="Helical" evidence="7">
    <location>
        <begin position="201"/>
        <end position="220"/>
    </location>
</feature>
<organism evidence="9 10">
    <name type="scientific">Paraburkholderia polaris</name>
    <dbReference type="NCBI Taxonomy" id="2728848"/>
    <lineage>
        <taxon>Bacteria</taxon>
        <taxon>Pseudomonadati</taxon>
        <taxon>Pseudomonadota</taxon>
        <taxon>Betaproteobacteria</taxon>
        <taxon>Burkholderiales</taxon>
        <taxon>Burkholderiaceae</taxon>
        <taxon>Paraburkholderia</taxon>
    </lineage>
</organism>
<evidence type="ECO:0000259" key="8">
    <source>
        <dbReference type="Pfam" id="PF01757"/>
    </source>
</evidence>
<dbReference type="PANTHER" id="PTHR40074:SF2">
    <property type="entry name" value="O-ACETYLTRANSFERASE WECH"/>
    <property type="match status" value="1"/>
</dbReference>
<accession>A0A848IMS8</accession>
<dbReference type="GO" id="GO:0005886">
    <property type="term" value="C:plasma membrane"/>
    <property type="evidence" value="ECO:0007669"/>
    <property type="project" value="UniProtKB-SubCell"/>
</dbReference>
<feature type="transmembrane region" description="Helical" evidence="7">
    <location>
        <begin position="117"/>
        <end position="136"/>
    </location>
</feature>
<dbReference type="PANTHER" id="PTHR40074">
    <property type="entry name" value="O-ACETYLTRANSFERASE WECH"/>
    <property type="match status" value="1"/>
</dbReference>
<sequence>MGRDESLDFVKFVAITLVIMVHVSAPGFVQFGPQWKAALLYRGLSSICVPLLFLATGALLLTRDASPASVFRRVKRIAIPAFLWSCVYLARATFIEHGIVGNWIVRILTYPAAVHLWFVYTIIGYYACLPLFSGFYRNSTDAQKLLVLGVWFIGTSINPFCYGLFGAAPLGIDFSFLPLYAGYPILGAMLYGRFRRVDGSGLVVSAVVALIALGVTIFGARASALSHGVPTMVFFEYSSPTVIVASAASFIALQGAFDRIEGIVFRRAVSAVAKRTMSIYFVHLLFVQAFFSLSHQMMFSNQAWSFYLIACAAALVTSTVIVISMQNMPGVRIMCPD</sequence>
<comment type="caution">
    <text evidence="9">The sequence shown here is derived from an EMBL/GenBank/DDBJ whole genome shotgun (WGS) entry which is preliminary data.</text>
</comment>
<feature type="transmembrane region" description="Helical" evidence="7">
    <location>
        <begin position="145"/>
        <end position="165"/>
    </location>
</feature>
<dbReference type="EMBL" id="JABBGJ010000037">
    <property type="protein sequence ID" value="NMM02216.1"/>
    <property type="molecule type" value="Genomic_DNA"/>
</dbReference>
<feature type="transmembrane region" description="Helical" evidence="7">
    <location>
        <begin position="39"/>
        <end position="61"/>
    </location>
</feature>
<comment type="subcellular location">
    <subcellularLocation>
        <location evidence="1">Cell membrane</location>
        <topology evidence="1">Multi-pass membrane protein</topology>
    </subcellularLocation>
</comment>
<evidence type="ECO:0000313" key="9">
    <source>
        <dbReference type="EMBL" id="NMM02216.1"/>
    </source>
</evidence>
<feature type="domain" description="Acyltransferase 3" evidence="8">
    <location>
        <begin position="5"/>
        <end position="322"/>
    </location>
</feature>
<reference evidence="9 10" key="1">
    <citation type="submission" date="2020-04" db="EMBL/GenBank/DDBJ databases">
        <title>Paraburkholderia sp. RP-4-7 isolated from soil.</title>
        <authorList>
            <person name="Dahal R.H."/>
        </authorList>
    </citation>
    <scope>NUCLEOTIDE SEQUENCE [LARGE SCALE GENOMIC DNA]</scope>
    <source>
        <strain evidence="9 10">RP-4-7</strain>
    </source>
</reference>
<evidence type="ECO:0000256" key="6">
    <source>
        <dbReference type="ARBA" id="ARBA00023136"/>
    </source>
</evidence>
<dbReference type="InterPro" id="IPR002656">
    <property type="entry name" value="Acyl_transf_3_dom"/>
</dbReference>
<name>A0A848IMS8_9BURK</name>
<keyword evidence="6 7" id="KW-0472">Membrane</keyword>
<feature type="transmembrane region" description="Helical" evidence="7">
    <location>
        <begin position="82"/>
        <end position="105"/>
    </location>
</feature>
<evidence type="ECO:0000256" key="7">
    <source>
        <dbReference type="SAM" id="Phobius"/>
    </source>
</evidence>
<evidence type="ECO:0000256" key="1">
    <source>
        <dbReference type="ARBA" id="ARBA00004651"/>
    </source>
</evidence>
<dbReference type="GO" id="GO:0016413">
    <property type="term" value="F:O-acetyltransferase activity"/>
    <property type="evidence" value="ECO:0007669"/>
    <property type="project" value="TreeGrafter"/>
</dbReference>
<evidence type="ECO:0000256" key="2">
    <source>
        <dbReference type="ARBA" id="ARBA00007400"/>
    </source>
</evidence>
<feature type="transmembrane region" description="Helical" evidence="7">
    <location>
        <begin position="278"/>
        <end position="298"/>
    </location>
</feature>
<gene>
    <name evidence="9" type="ORF">HHL24_30365</name>
</gene>
<feature type="transmembrane region" description="Helical" evidence="7">
    <location>
        <begin position="304"/>
        <end position="324"/>
    </location>
</feature>
<proteinExistence type="inferred from homology"/>
<keyword evidence="10" id="KW-1185">Reference proteome</keyword>
<evidence type="ECO:0000256" key="4">
    <source>
        <dbReference type="ARBA" id="ARBA00022692"/>
    </source>
</evidence>
<keyword evidence="5 7" id="KW-1133">Transmembrane helix</keyword>
<feature type="transmembrane region" description="Helical" evidence="7">
    <location>
        <begin position="12"/>
        <end position="33"/>
    </location>
</feature>
<keyword evidence="4 7" id="KW-0812">Transmembrane</keyword>
<protein>
    <submittedName>
        <fullName evidence="9">Acyltransferase</fullName>
    </submittedName>
</protein>
<keyword evidence="3" id="KW-1003">Cell membrane</keyword>
<evidence type="ECO:0000256" key="5">
    <source>
        <dbReference type="ARBA" id="ARBA00022989"/>
    </source>
</evidence>
<feature type="transmembrane region" description="Helical" evidence="7">
    <location>
        <begin position="177"/>
        <end position="194"/>
    </location>
</feature>
<keyword evidence="9" id="KW-0012">Acyltransferase</keyword>
<evidence type="ECO:0000256" key="3">
    <source>
        <dbReference type="ARBA" id="ARBA00022475"/>
    </source>
</evidence>
<evidence type="ECO:0000313" key="10">
    <source>
        <dbReference type="Proteomes" id="UP000544134"/>
    </source>
</evidence>
<keyword evidence="9" id="KW-0808">Transferase</keyword>
<dbReference type="Proteomes" id="UP000544134">
    <property type="component" value="Unassembled WGS sequence"/>
</dbReference>
<dbReference type="AlphaFoldDB" id="A0A848IMS8"/>
<dbReference type="Pfam" id="PF01757">
    <property type="entry name" value="Acyl_transf_3"/>
    <property type="match status" value="1"/>
</dbReference>
<comment type="similarity">
    <text evidence="2">Belongs to the acyltransferase 3 family.</text>
</comment>